<dbReference type="GO" id="GO:0010305">
    <property type="term" value="P:leaf vascular tissue pattern formation"/>
    <property type="evidence" value="ECO:0000318"/>
    <property type="project" value="GO_Central"/>
</dbReference>
<evidence type="ECO:0000259" key="2">
    <source>
        <dbReference type="Pfam" id="PF22936"/>
    </source>
</evidence>
<dbReference type="GO" id="GO:0010087">
    <property type="term" value="P:phloem or xylem histogenesis"/>
    <property type="evidence" value="ECO:0000318"/>
    <property type="project" value="GO_Central"/>
</dbReference>
<dbReference type="EnsemblPlants" id="Ma05_t20470.1">
    <property type="protein sequence ID" value="Ma05_p20470.1"/>
    <property type="gene ID" value="Ma05_g20470"/>
</dbReference>
<protein>
    <recommendedName>
        <fullName evidence="5">VAN3-binding protein-like auxin canalisation domain-containing protein</fullName>
    </recommendedName>
</protein>
<evidence type="ECO:0000313" key="4">
    <source>
        <dbReference type="Proteomes" id="UP000012960"/>
    </source>
</evidence>
<dbReference type="InterPro" id="IPR040269">
    <property type="entry name" value="VAB"/>
</dbReference>
<reference evidence="3" key="1">
    <citation type="submission" date="2021-05" db="UniProtKB">
        <authorList>
            <consortium name="EnsemblPlants"/>
        </authorList>
    </citation>
    <scope>IDENTIFICATION</scope>
    <source>
        <strain evidence="3">subsp. malaccensis</strain>
    </source>
</reference>
<evidence type="ECO:0000259" key="1">
    <source>
        <dbReference type="Pfam" id="PF05703"/>
    </source>
</evidence>
<dbReference type="InterPro" id="IPR054722">
    <property type="entry name" value="PolX-like_BBD"/>
</dbReference>
<feature type="domain" description="Retrovirus-related Pol polyprotein from transposon TNT 1-94-like beta-barrel" evidence="2">
    <location>
        <begin position="80"/>
        <end position="144"/>
    </location>
</feature>
<dbReference type="InterPro" id="IPR008546">
    <property type="entry name" value="VAN3-bd-like_auxin_canal"/>
</dbReference>
<dbReference type="PANTHER" id="PTHR31351">
    <property type="entry name" value="EXPRESSED PROTEIN"/>
    <property type="match status" value="1"/>
</dbReference>
<name>A0A804J6L6_MUSAM</name>
<sequence>MDDRFEGINLLDHFKGIDLQGTPKWHLPLVSWPIAPALQLYYNSSIKYGLWLSLNFPRSVRQMELHYRIFTQLPLKDLEWVIDICTFYHATPQRKFFTTYRPGNFGVVKMGNYGMADIISIDDIHIKTNLSCKLMLKDVRHMDEKMEKLEEQGQIELFKEKSQLSTYYCPSEVLKSPNEAMEFLSRTWSPSSSDFSQILWSNGGELDQGLQEQQTEESLVQFEEDDKTRLEQALTLLSTGNLVRSGKLKQLHFGWMNVGRMKAWLGVELFSSLSRGCREKRNEKVRVREARVHAALSVARLAAAIAGISANSRLEPTNAKSTSMTGMGGGALDEKMNAVVASAAALVATVCAEAAESVGANREGVASAISTGLATKTSADMVTLTATCLRGAATLELRPAAGRHASEDQKTLARGARLPVRMPKDTIFNAMEDLKEGGISKDDHGFYSITLGTTGGAIQIMFEQQVQYRIWRSTICHLLCDC</sequence>
<evidence type="ECO:0000313" key="3">
    <source>
        <dbReference type="EnsemblPlants" id="Ma05_p20470.1"/>
    </source>
</evidence>
<dbReference type="PANTHER" id="PTHR31351:SF30">
    <property type="entry name" value="VAN3-BINDING PROTEIN-LIKE"/>
    <property type="match status" value="1"/>
</dbReference>
<dbReference type="Gramene" id="Ma05_t20470.1">
    <property type="protein sequence ID" value="Ma05_p20470.1"/>
    <property type="gene ID" value="Ma05_g20470"/>
</dbReference>
<accession>A0A804J6L6</accession>
<organism evidence="3 4">
    <name type="scientific">Musa acuminata subsp. malaccensis</name>
    <name type="common">Wild banana</name>
    <name type="synonym">Musa malaccensis</name>
    <dbReference type="NCBI Taxonomy" id="214687"/>
    <lineage>
        <taxon>Eukaryota</taxon>
        <taxon>Viridiplantae</taxon>
        <taxon>Streptophyta</taxon>
        <taxon>Embryophyta</taxon>
        <taxon>Tracheophyta</taxon>
        <taxon>Spermatophyta</taxon>
        <taxon>Magnoliopsida</taxon>
        <taxon>Liliopsida</taxon>
        <taxon>Zingiberales</taxon>
        <taxon>Musaceae</taxon>
        <taxon>Musa</taxon>
    </lineage>
</organism>
<dbReference type="Pfam" id="PF05703">
    <property type="entry name" value="Auxin_canalis"/>
    <property type="match status" value="1"/>
</dbReference>
<keyword evidence="4" id="KW-1185">Reference proteome</keyword>
<dbReference type="Proteomes" id="UP000012960">
    <property type="component" value="Unplaced"/>
</dbReference>
<dbReference type="GO" id="GO:0009734">
    <property type="term" value="P:auxin-activated signaling pathway"/>
    <property type="evidence" value="ECO:0000318"/>
    <property type="project" value="GO_Central"/>
</dbReference>
<evidence type="ECO:0008006" key="5">
    <source>
        <dbReference type="Google" id="ProtNLM"/>
    </source>
</evidence>
<dbReference type="AlphaFoldDB" id="A0A804J6L6"/>
<dbReference type="InParanoid" id="A0A804J6L6"/>
<proteinExistence type="predicted"/>
<feature type="domain" description="VAN3-binding protein-like auxin canalisation" evidence="1">
    <location>
        <begin position="275"/>
        <end position="400"/>
    </location>
</feature>
<dbReference type="Pfam" id="PF22936">
    <property type="entry name" value="Pol_BBD"/>
    <property type="match status" value="1"/>
</dbReference>